<gene>
    <name evidence="9" type="ORF">KDAU_63510</name>
</gene>
<comment type="similarity">
    <text evidence="7">Belongs to the binding-protein-dependent transport system permease family.</text>
</comment>
<feature type="domain" description="ABC transmembrane type-1" evidence="8">
    <location>
        <begin position="94"/>
        <end position="286"/>
    </location>
</feature>
<dbReference type="AlphaFoldDB" id="A0A401ZQB8"/>
<name>A0A401ZQB8_9CHLR</name>
<evidence type="ECO:0000256" key="4">
    <source>
        <dbReference type="ARBA" id="ARBA00022692"/>
    </source>
</evidence>
<keyword evidence="6 7" id="KW-0472">Membrane</keyword>
<organism evidence="9 10">
    <name type="scientific">Dictyobacter aurantiacus</name>
    <dbReference type="NCBI Taxonomy" id="1936993"/>
    <lineage>
        <taxon>Bacteria</taxon>
        <taxon>Bacillati</taxon>
        <taxon>Chloroflexota</taxon>
        <taxon>Ktedonobacteria</taxon>
        <taxon>Ktedonobacterales</taxon>
        <taxon>Dictyobacteraceae</taxon>
        <taxon>Dictyobacter</taxon>
    </lineage>
</organism>
<evidence type="ECO:0000256" key="7">
    <source>
        <dbReference type="RuleBase" id="RU363032"/>
    </source>
</evidence>
<protein>
    <submittedName>
        <fullName evidence="9">ABC transporter permease</fullName>
    </submittedName>
</protein>
<dbReference type="Gene3D" id="1.10.3720.10">
    <property type="entry name" value="MetI-like"/>
    <property type="match status" value="1"/>
</dbReference>
<dbReference type="SUPFAM" id="SSF161098">
    <property type="entry name" value="MetI-like"/>
    <property type="match status" value="1"/>
</dbReference>
<dbReference type="RefSeq" id="WP_218031051.1">
    <property type="nucleotide sequence ID" value="NZ_BIFQ01000002.1"/>
</dbReference>
<dbReference type="PANTHER" id="PTHR32243">
    <property type="entry name" value="MALTOSE TRANSPORT SYSTEM PERMEASE-RELATED"/>
    <property type="match status" value="1"/>
</dbReference>
<dbReference type="InterPro" id="IPR000515">
    <property type="entry name" value="MetI-like"/>
</dbReference>
<feature type="transmembrane region" description="Helical" evidence="7">
    <location>
        <begin position="207"/>
        <end position="232"/>
    </location>
</feature>
<dbReference type="CDD" id="cd06261">
    <property type="entry name" value="TM_PBP2"/>
    <property type="match status" value="1"/>
</dbReference>
<keyword evidence="2 7" id="KW-0813">Transport</keyword>
<evidence type="ECO:0000256" key="6">
    <source>
        <dbReference type="ARBA" id="ARBA00023136"/>
    </source>
</evidence>
<feature type="transmembrane region" description="Helical" evidence="7">
    <location>
        <begin position="163"/>
        <end position="186"/>
    </location>
</feature>
<feature type="transmembrane region" description="Helical" evidence="7">
    <location>
        <begin position="32"/>
        <end position="51"/>
    </location>
</feature>
<comment type="subcellular location">
    <subcellularLocation>
        <location evidence="1 7">Cell membrane</location>
        <topology evidence="1 7">Multi-pass membrane protein</topology>
    </subcellularLocation>
</comment>
<evidence type="ECO:0000259" key="8">
    <source>
        <dbReference type="PROSITE" id="PS50928"/>
    </source>
</evidence>
<keyword evidence="4 7" id="KW-0812">Transmembrane</keyword>
<dbReference type="Proteomes" id="UP000287224">
    <property type="component" value="Unassembled WGS sequence"/>
</dbReference>
<dbReference type="EMBL" id="BIFQ01000002">
    <property type="protein sequence ID" value="GCE09022.1"/>
    <property type="molecule type" value="Genomic_DNA"/>
</dbReference>
<feature type="transmembrane region" description="Helical" evidence="7">
    <location>
        <begin position="98"/>
        <end position="117"/>
    </location>
</feature>
<keyword evidence="5 7" id="KW-1133">Transmembrane helix</keyword>
<evidence type="ECO:0000313" key="10">
    <source>
        <dbReference type="Proteomes" id="UP000287224"/>
    </source>
</evidence>
<dbReference type="GO" id="GO:0005886">
    <property type="term" value="C:plasma membrane"/>
    <property type="evidence" value="ECO:0007669"/>
    <property type="project" value="UniProtKB-SubCell"/>
</dbReference>
<accession>A0A401ZQB8</accession>
<evidence type="ECO:0000256" key="3">
    <source>
        <dbReference type="ARBA" id="ARBA00022475"/>
    </source>
</evidence>
<comment type="caution">
    <text evidence="9">The sequence shown here is derived from an EMBL/GenBank/DDBJ whole genome shotgun (WGS) entry which is preliminary data.</text>
</comment>
<dbReference type="InterPro" id="IPR050901">
    <property type="entry name" value="BP-dep_ABC_trans_perm"/>
</dbReference>
<keyword evidence="10" id="KW-1185">Reference proteome</keyword>
<proteinExistence type="inferred from homology"/>
<evidence type="ECO:0000313" key="9">
    <source>
        <dbReference type="EMBL" id="GCE09022.1"/>
    </source>
</evidence>
<evidence type="ECO:0000256" key="5">
    <source>
        <dbReference type="ARBA" id="ARBA00022989"/>
    </source>
</evidence>
<keyword evidence="3" id="KW-1003">Cell membrane</keyword>
<dbReference type="InterPro" id="IPR035906">
    <property type="entry name" value="MetI-like_sf"/>
</dbReference>
<feature type="transmembrane region" description="Helical" evidence="7">
    <location>
        <begin position="129"/>
        <end position="151"/>
    </location>
</feature>
<reference evidence="10" key="1">
    <citation type="submission" date="2018-12" db="EMBL/GenBank/DDBJ databases">
        <title>Tengunoibacter tsumagoiensis gen. nov., sp. nov., Dictyobacter kobayashii sp. nov., D. alpinus sp. nov., and D. joshuensis sp. nov. and description of Dictyobacteraceae fam. nov. within the order Ktedonobacterales isolated from Tengu-no-mugimeshi.</title>
        <authorList>
            <person name="Wang C.M."/>
            <person name="Zheng Y."/>
            <person name="Sakai Y."/>
            <person name="Toyoda A."/>
            <person name="Minakuchi Y."/>
            <person name="Abe K."/>
            <person name="Yokota A."/>
            <person name="Yabe S."/>
        </authorList>
    </citation>
    <scope>NUCLEOTIDE SEQUENCE [LARGE SCALE GENOMIC DNA]</scope>
    <source>
        <strain evidence="10">S-27</strain>
    </source>
</reference>
<dbReference type="PROSITE" id="PS50928">
    <property type="entry name" value="ABC_TM1"/>
    <property type="match status" value="1"/>
</dbReference>
<sequence>MAVAEQTGSKEHIAQARARLAAKQRMATFGKVARYVAVVVIVFISLAPLYWTFATSVKNGIEINQSPPTIFPHQFDFSNYVQVLTNSTFFLPTLRNSTIIAVVTTLLALVFGILCAYAIGRMKFRGKPVVLATVLSVQMFPFIALLGPLFVLFTGPIYLYNTYWALIIADLVLNIPLVVWFLTSFFRDLPPDLEEAARIDGASRLKALWYVIMPLTAPGIFSSAILSFIAVWNDFLFGLNLTSDESAQPVTVGITRFNSEHVVAYGQLAAAAIIVTIPLVIIVLFLQRRIVSGLTAGAVKG</sequence>
<evidence type="ECO:0000256" key="1">
    <source>
        <dbReference type="ARBA" id="ARBA00004651"/>
    </source>
</evidence>
<feature type="transmembrane region" description="Helical" evidence="7">
    <location>
        <begin position="264"/>
        <end position="286"/>
    </location>
</feature>
<dbReference type="PANTHER" id="PTHR32243:SF18">
    <property type="entry name" value="INNER MEMBRANE ABC TRANSPORTER PERMEASE PROTEIN YCJP"/>
    <property type="match status" value="1"/>
</dbReference>
<dbReference type="Pfam" id="PF00528">
    <property type="entry name" value="BPD_transp_1"/>
    <property type="match status" value="1"/>
</dbReference>
<dbReference type="GO" id="GO:0055085">
    <property type="term" value="P:transmembrane transport"/>
    <property type="evidence" value="ECO:0007669"/>
    <property type="project" value="InterPro"/>
</dbReference>
<evidence type="ECO:0000256" key="2">
    <source>
        <dbReference type="ARBA" id="ARBA00022448"/>
    </source>
</evidence>